<evidence type="ECO:0000313" key="2">
    <source>
        <dbReference type="Proteomes" id="UP000255509"/>
    </source>
</evidence>
<dbReference type="AlphaFoldDB" id="A0A379WDC1"/>
<sequence length="66" mass="7608">MARQRRSITDIICENCKYLPTKRSRNKPKPIPKESDVKTFNYTAHLWISGGLENVRGNDNGLFTVK</sequence>
<dbReference type="Proteomes" id="UP000255509">
    <property type="component" value="Unassembled WGS sequence"/>
</dbReference>
<dbReference type="EMBL" id="UGXS01000004">
    <property type="protein sequence ID" value="SUH17128.1"/>
    <property type="molecule type" value="Genomic_DNA"/>
</dbReference>
<protein>
    <submittedName>
        <fullName evidence="1">Protein ninE</fullName>
    </submittedName>
</protein>
<reference evidence="1 2" key="1">
    <citation type="submission" date="2018-06" db="EMBL/GenBank/DDBJ databases">
        <authorList>
            <consortium name="Pathogen Informatics"/>
            <person name="Doyle S."/>
        </authorList>
    </citation>
    <scope>NUCLEOTIDE SEQUENCE [LARGE SCALE GENOMIC DNA]</scope>
    <source>
        <strain evidence="1 2">NCTC8258</strain>
    </source>
</reference>
<dbReference type="Pfam" id="PF05322">
    <property type="entry name" value="NinE"/>
    <property type="match status" value="1"/>
</dbReference>
<organism evidence="1 2">
    <name type="scientific">Salmonella enterica I</name>
    <dbReference type="NCBI Taxonomy" id="59201"/>
    <lineage>
        <taxon>Bacteria</taxon>
        <taxon>Pseudomonadati</taxon>
        <taxon>Pseudomonadota</taxon>
        <taxon>Gammaproteobacteria</taxon>
        <taxon>Enterobacterales</taxon>
        <taxon>Enterobacteriaceae</taxon>
        <taxon>Salmonella</taxon>
    </lineage>
</organism>
<name>A0A379WDC1_SALET</name>
<accession>A0A379WDC1</accession>
<proteinExistence type="predicted"/>
<dbReference type="InterPro" id="IPR007986">
    <property type="entry name" value="NINE"/>
</dbReference>
<gene>
    <name evidence="1" type="ORF">NCTC8258_04912</name>
</gene>
<evidence type="ECO:0000313" key="1">
    <source>
        <dbReference type="EMBL" id="SUH17128.1"/>
    </source>
</evidence>